<dbReference type="EMBL" id="RCHS01001937">
    <property type="protein sequence ID" value="RMX50563.1"/>
    <property type="molecule type" value="Genomic_DNA"/>
</dbReference>
<dbReference type="PANTHER" id="PTHR45698">
    <property type="entry name" value="TRACE AMINE-ASSOCIATED RECEPTOR 19N-RELATED"/>
    <property type="match status" value="1"/>
</dbReference>
<dbReference type="OrthoDB" id="5957871at2759"/>
<feature type="transmembrane region" description="Helical" evidence="6">
    <location>
        <begin position="55"/>
        <end position="76"/>
    </location>
</feature>
<feature type="transmembrane region" description="Helical" evidence="6">
    <location>
        <begin position="316"/>
        <end position="341"/>
    </location>
</feature>
<dbReference type="Gene3D" id="1.20.1070.10">
    <property type="entry name" value="Rhodopsin 7-helix transmembrane proteins"/>
    <property type="match status" value="2"/>
</dbReference>
<sequence length="667" mass="75080">MKFLMRTGDPENVSSEYIGFAVAFSFMIITDLLGNTLVILVILKNKSMKTAMNYLLINLAIADILVAIFMGIKFVIGPTFTHPAGQIGEYLCRFISGGTTAWTAAVASIYSLVAIAVEVFYATFQPFKRRVGKGRSLRATVVVIWIIAVLWGLPLYLSVTYNDEMKTCAEQWPHSILPKIYSFGWIIVGGVIPIVVMSVIYFKVARHLWFNSTVGKNLSQMAFIRSRKRITTMVLLVSAIYVVCWVPTLIIYFLANVIPSESMYSVPHKTTIVLATINSSINPVVYSLRSQQFRQNLYKLVRMIMSLYTDSDSAQIGITTMFSILVSTNLIGNTIVGLVIILNRDMRTPMNFLLLNLAVADAMVALFIAPRFILIHTFEHPDGQAGTWVCKLLTGGNLTWTGGAASVFTLVAIAFERYYAVMYPYGNKGKLTYDKLKIIIPASWIGAGILNIPLFLTIYFDKKKNFCMEYWPPPDWLPKAYSSTWFFVAGLIPILLMIMLYSRVVYVLWFEKEDGTVENITQNTRQGVLRVRKRVTRMVLVVSVIYGVCWLPNLTTYALNYFSPSQNYGDVTYITSIVLVTCNSTVNPFIYVFVNQKFQRKVRSLLCCEKTCGNRIGVFIESTNNTYDPTDAVTQPTVVSNIRVKPRTGSLVSTADGMQEDRKNLKQ</sequence>
<dbReference type="Proteomes" id="UP000275408">
    <property type="component" value="Unassembled WGS sequence"/>
</dbReference>
<feature type="transmembrane region" description="Helical" evidence="6">
    <location>
        <begin position="573"/>
        <end position="594"/>
    </location>
</feature>
<keyword evidence="3 6" id="KW-1133">Transmembrane helix</keyword>
<comment type="similarity">
    <text evidence="5">Belongs to the G-protein coupled receptor 1 family.</text>
</comment>
<keyword evidence="5" id="KW-0297">G-protein coupled receptor</keyword>
<dbReference type="InterPro" id="IPR000276">
    <property type="entry name" value="GPCR_Rhodpsn"/>
</dbReference>
<evidence type="ECO:0000256" key="5">
    <source>
        <dbReference type="RuleBase" id="RU000688"/>
    </source>
</evidence>
<evidence type="ECO:0000313" key="9">
    <source>
        <dbReference type="Proteomes" id="UP000275408"/>
    </source>
</evidence>
<feature type="transmembrane region" description="Helical" evidence="6">
    <location>
        <begin position="353"/>
        <end position="378"/>
    </location>
</feature>
<comment type="subcellular location">
    <subcellularLocation>
        <location evidence="1">Membrane</location>
    </subcellularLocation>
</comment>
<protein>
    <recommendedName>
        <fullName evidence="7">G-protein coupled receptors family 1 profile domain-containing protein</fullName>
    </recommendedName>
</protein>
<evidence type="ECO:0000256" key="3">
    <source>
        <dbReference type="ARBA" id="ARBA00022989"/>
    </source>
</evidence>
<dbReference type="InterPro" id="IPR017452">
    <property type="entry name" value="GPCR_Rhodpsn_7TM"/>
</dbReference>
<evidence type="ECO:0000313" key="8">
    <source>
        <dbReference type="EMBL" id="RMX50563.1"/>
    </source>
</evidence>
<proteinExistence type="inferred from homology"/>
<dbReference type="GO" id="GO:0016020">
    <property type="term" value="C:membrane"/>
    <property type="evidence" value="ECO:0007669"/>
    <property type="project" value="UniProtKB-SubCell"/>
</dbReference>
<feature type="transmembrane region" description="Helical" evidence="6">
    <location>
        <begin position="101"/>
        <end position="124"/>
    </location>
</feature>
<evidence type="ECO:0000256" key="6">
    <source>
        <dbReference type="SAM" id="Phobius"/>
    </source>
</evidence>
<reference evidence="8 9" key="1">
    <citation type="journal article" date="2018" name="Sci. Rep.">
        <title>Comparative analysis of the Pocillopora damicornis genome highlights role of immune system in coral evolution.</title>
        <authorList>
            <person name="Cunning R."/>
            <person name="Bay R.A."/>
            <person name="Gillette P."/>
            <person name="Baker A.C."/>
            <person name="Traylor-Knowles N."/>
        </authorList>
    </citation>
    <scope>NUCLEOTIDE SEQUENCE [LARGE SCALE GENOMIC DNA]</scope>
    <source>
        <strain evidence="8">RSMAS</strain>
        <tissue evidence="8">Whole animal</tissue>
    </source>
</reference>
<comment type="caution">
    <text evidence="8">The sequence shown here is derived from an EMBL/GenBank/DDBJ whole genome shotgun (WGS) entry which is preliminary data.</text>
</comment>
<evidence type="ECO:0000256" key="4">
    <source>
        <dbReference type="ARBA" id="ARBA00023136"/>
    </source>
</evidence>
<feature type="transmembrane region" description="Helical" evidence="6">
    <location>
        <begin position="136"/>
        <end position="157"/>
    </location>
</feature>
<evidence type="ECO:0000256" key="2">
    <source>
        <dbReference type="ARBA" id="ARBA00022692"/>
    </source>
</evidence>
<dbReference type="PANTHER" id="PTHR45698:SF1">
    <property type="entry name" value="TRACE AMINE-ASSOCIATED RECEPTOR 13C-LIKE"/>
    <property type="match status" value="1"/>
</dbReference>
<organism evidence="8 9">
    <name type="scientific">Pocillopora damicornis</name>
    <name type="common">Cauliflower coral</name>
    <name type="synonym">Millepora damicornis</name>
    <dbReference type="NCBI Taxonomy" id="46731"/>
    <lineage>
        <taxon>Eukaryota</taxon>
        <taxon>Metazoa</taxon>
        <taxon>Cnidaria</taxon>
        <taxon>Anthozoa</taxon>
        <taxon>Hexacorallia</taxon>
        <taxon>Scleractinia</taxon>
        <taxon>Astrocoeniina</taxon>
        <taxon>Pocilloporidae</taxon>
        <taxon>Pocillopora</taxon>
    </lineage>
</organism>
<dbReference type="PROSITE" id="PS00237">
    <property type="entry name" value="G_PROTEIN_RECEP_F1_1"/>
    <property type="match status" value="1"/>
</dbReference>
<feature type="transmembrane region" description="Helical" evidence="6">
    <location>
        <begin position="535"/>
        <end position="553"/>
    </location>
</feature>
<dbReference type="SMART" id="SM01381">
    <property type="entry name" value="7TM_GPCR_Srsx"/>
    <property type="match status" value="1"/>
</dbReference>
<keyword evidence="2 5" id="KW-0812">Transmembrane</keyword>
<dbReference type="CDD" id="cd00637">
    <property type="entry name" value="7tm_classA_rhodopsin-like"/>
    <property type="match status" value="2"/>
</dbReference>
<dbReference type="PROSITE" id="PS50262">
    <property type="entry name" value="G_PROTEIN_RECEP_F1_2"/>
    <property type="match status" value="2"/>
</dbReference>
<keyword evidence="5" id="KW-0675">Receptor</keyword>
<dbReference type="GO" id="GO:0004930">
    <property type="term" value="F:G protein-coupled receptor activity"/>
    <property type="evidence" value="ECO:0007669"/>
    <property type="project" value="UniProtKB-KW"/>
</dbReference>
<feature type="transmembrane region" description="Helical" evidence="6">
    <location>
        <begin position="480"/>
        <end position="502"/>
    </location>
</feature>
<accession>A0A3M6UA83</accession>
<dbReference type="PRINTS" id="PR00237">
    <property type="entry name" value="GPCRRHODOPSN"/>
</dbReference>
<keyword evidence="5" id="KW-0807">Transducer</keyword>
<dbReference type="FunFam" id="1.20.1070.10:FF:000368">
    <property type="entry name" value="Predicted protein"/>
    <property type="match status" value="2"/>
</dbReference>
<name>A0A3M6UA83_POCDA</name>
<feature type="transmembrane region" description="Helical" evidence="6">
    <location>
        <begin position="20"/>
        <end position="43"/>
    </location>
</feature>
<dbReference type="SUPFAM" id="SSF81321">
    <property type="entry name" value="Family A G protein-coupled receptor-like"/>
    <property type="match status" value="2"/>
</dbReference>
<keyword evidence="9" id="KW-1185">Reference proteome</keyword>
<feature type="transmembrane region" description="Helical" evidence="6">
    <location>
        <begin position="230"/>
        <end position="255"/>
    </location>
</feature>
<feature type="transmembrane region" description="Helical" evidence="6">
    <location>
        <begin position="180"/>
        <end position="202"/>
    </location>
</feature>
<evidence type="ECO:0000256" key="1">
    <source>
        <dbReference type="ARBA" id="ARBA00004370"/>
    </source>
</evidence>
<keyword evidence="4 6" id="KW-0472">Membrane</keyword>
<feature type="domain" description="G-protein coupled receptors family 1 profile" evidence="7">
    <location>
        <begin position="34"/>
        <end position="286"/>
    </location>
</feature>
<dbReference type="Pfam" id="PF00001">
    <property type="entry name" value="7tm_1"/>
    <property type="match status" value="2"/>
</dbReference>
<gene>
    <name evidence="8" type="ORF">pdam_00008772</name>
</gene>
<feature type="transmembrane region" description="Helical" evidence="6">
    <location>
        <begin position="436"/>
        <end position="460"/>
    </location>
</feature>
<dbReference type="AlphaFoldDB" id="A0A3M6UA83"/>
<feature type="transmembrane region" description="Helical" evidence="6">
    <location>
        <begin position="398"/>
        <end position="415"/>
    </location>
</feature>
<evidence type="ECO:0000259" key="7">
    <source>
        <dbReference type="PROSITE" id="PS50262"/>
    </source>
</evidence>
<feature type="domain" description="G-protein coupled receptors family 1 profile" evidence="7">
    <location>
        <begin position="332"/>
        <end position="591"/>
    </location>
</feature>